<dbReference type="EMBL" id="MVDD01000006">
    <property type="protein sequence ID" value="PKQ63070.1"/>
    <property type="molecule type" value="Genomic_DNA"/>
</dbReference>
<dbReference type="EMBL" id="MVDD01000006">
    <property type="protein sequence ID" value="PKQ63069.1"/>
    <property type="molecule type" value="Genomic_DNA"/>
</dbReference>
<dbReference type="Proteomes" id="UP000233535">
    <property type="component" value="Unassembled WGS sequence"/>
</dbReference>
<feature type="transmembrane region" description="Helical" evidence="1">
    <location>
        <begin position="20"/>
        <end position="40"/>
    </location>
</feature>
<name>A0A2N3HYC3_9BACT</name>
<reference evidence="3 4" key="1">
    <citation type="journal article" date="2017" name="Front. Microbiol.">
        <title>Labilibaculum manganireducens gen. nov., sp. nov. and Labilibaculum filiforme sp. nov., Novel Bacteroidetes Isolated from Subsurface Sediments of the Baltic Sea.</title>
        <authorList>
            <person name="Vandieken V."/>
            <person name="Marshall I.P."/>
            <person name="Niemann H."/>
            <person name="Engelen B."/>
            <person name="Cypionka H."/>
        </authorList>
    </citation>
    <scope>NUCLEOTIDE SEQUENCE [LARGE SCALE GENOMIC DNA]</scope>
    <source>
        <strain evidence="3 4">59.16B</strain>
    </source>
</reference>
<dbReference type="AlphaFoldDB" id="A0A2N3HYC3"/>
<evidence type="ECO:0000313" key="4">
    <source>
        <dbReference type="Proteomes" id="UP000233535"/>
    </source>
</evidence>
<keyword evidence="1" id="KW-0472">Membrane</keyword>
<keyword evidence="1" id="KW-1133">Transmembrane helix</keyword>
<gene>
    <name evidence="2" type="ORF">BZG02_09885</name>
    <name evidence="3" type="ORF">BZG02_09890</name>
</gene>
<protein>
    <submittedName>
        <fullName evidence="3">Uncharacterized protein</fullName>
    </submittedName>
</protein>
<evidence type="ECO:0000256" key="1">
    <source>
        <dbReference type="SAM" id="Phobius"/>
    </source>
</evidence>
<organism evidence="3 4">
    <name type="scientific">Labilibaculum filiforme</name>
    <dbReference type="NCBI Taxonomy" id="1940526"/>
    <lineage>
        <taxon>Bacteria</taxon>
        <taxon>Pseudomonadati</taxon>
        <taxon>Bacteroidota</taxon>
        <taxon>Bacteroidia</taxon>
        <taxon>Marinilabiliales</taxon>
        <taxon>Marinifilaceae</taxon>
        <taxon>Labilibaculum</taxon>
    </lineage>
</organism>
<accession>A0A2N3HYC3</accession>
<sequence length="71" mass="7892">MIEKSTHPQGGTRDAPLPRAINVGALQALLFSFLFVLGIWNLLLDTWYLNFCALPTQITIVFQPDCFPASV</sequence>
<comment type="caution">
    <text evidence="3">The sequence shown here is derived from an EMBL/GenBank/DDBJ whole genome shotgun (WGS) entry which is preliminary data.</text>
</comment>
<evidence type="ECO:0000313" key="2">
    <source>
        <dbReference type="EMBL" id="PKQ63069.1"/>
    </source>
</evidence>
<keyword evidence="4" id="KW-1185">Reference proteome</keyword>
<keyword evidence="1" id="KW-0812">Transmembrane</keyword>
<evidence type="ECO:0000313" key="3">
    <source>
        <dbReference type="EMBL" id="PKQ63070.1"/>
    </source>
</evidence>
<proteinExistence type="predicted"/>